<keyword evidence="2" id="KW-1185">Reference proteome</keyword>
<comment type="caution">
    <text evidence="1">The sequence shown here is derived from an EMBL/GenBank/DDBJ whole genome shotgun (WGS) entry which is preliminary data.</text>
</comment>
<dbReference type="RefSeq" id="WP_124868679.1">
    <property type="nucleotide sequence ID" value="NZ_RQZF01000002.1"/>
</dbReference>
<dbReference type="EMBL" id="RQZF01000002">
    <property type="protein sequence ID" value="RRC95941.1"/>
    <property type="molecule type" value="Genomic_DNA"/>
</dbReference>
<reference evidence="1 2" key="1">
    <citation type="submission" date="2018-11" db="EMBL/GenBank/DDBJ databases">
        <title>Genomes From Bacteria Associated with the Canine Oral Cavity: a Test Case for Automated Genome-Based Taxonomic Assignment.</title>
        <authorList>
            <person name="Coil D.A."/>
            <person name="Jospin G."/>
            <person name="Darling A.E."/>
            <person name="Wallis C."/>
            <person name="Davis I.J."/>
            <person name="Harris S."/>
            <person name="Eisen J.A."/>
            <person name="Holcombe L.J."/>
            <person name="O'Flynn C."/>
        </authorList>
    </citation>
    <scope>NUCLEOTIDE SEQUENCE [LARGE SCALE GENOMIC DNA]</scope>
    <source>
        <strain evidence="1 2">OH770</strain>
    </source>
</reference>
<evidence type="ECO:0000313" key="2">
    <source>
        <dbReference type="Proteomes" id="UP000280444"/>
    </source>
</evidence>
<gene>
    <name evidence="1" type="ORF">EII11_03585</name>
</gene>
<proteinExistence type="predicted"/>
<evidence type="ECO:0000313" key="1">
    <source>
        <dbReference type="EMBL" id="RRC95941.1"/>
    </source>
</evidence>
<evidence type="ECO:0008006" key="3">
    <source>
        <dbReference type="Google" id="ProtNLM"/>
    </source>
</evidence>
<accession>A0A3P1SF79</accession>
<organism evidence="1 2">
    <name type="scientific">Schaalia canis</name>
    <dbReference type="NCBI Taxonomy" id="100469"/>
    <lineage>
        <taxon>Bacteria</taxon>
        <taxon>Bacillati</taxon>
        <taxon>Actinomycetota</taxon>
        <taxon>Actinomycetes</taxon>
        <taxon>Actinomycetales</taxon>
        <taxon>Actinomycetaceae</taxon>
        <taxon>Schaalia</taxon>
    </lineage>
</organism>
<sequence>MTQIEALNHATLQAAAQLPSVLHARQQAEQALADLRFHEGLRRQWEAARAEAAIREATALCLLEGARISVDDLRELSMRDARDLAPTALDPSQSLAIGLWRAQWNLASNCAPLNARVRAPHRPRPLPALMSALHRDMCSGLVAAGLIGADQVAFPALPGGLAVIRDLVQAQLPAWICAAEVSAYLRVTPVFSVASAAMGATLARWVLIERGVDPSAVAVMSALHTTEVPGSEEALAAWQQAHHPSADADAAIDGVGRWYEFFARAVEEGARIGQDIALHVQAGRL</sequence>
<name>A0A3P1SF79_9ACTO</name>
<dbReference type="OrthoDB" id="3251981at2"/>
<dbReference type="Proteomes" id="UP000280444">
    <property type="component" value="Unassembled WGS sequence"/>
</dbReference>
<dbReference type="AlphaFoldDB" id="A0A3P1SF79"/>
<protein>
    <recommendedName>
        <fullName evidence="3">Fido domain-containing protein</fullName>
    </recommendedName>
</protein>